<protein>
    <submittedName>
        <fullName evidence="2">5'(3')-deoxyribonucleotidase</fullName>
    </submittedName>
</protein>
<comment type="caution">
    <text evidence="2">The sequence shown here is derived from an EMBL/GenBank/DDBJ whole genome shotgun (WGS) entry which is preliminary data.</text>
</comment>
<dbReference type="Gene3D" id="3.40.50.1000">
    <property type="entry name" value="HAD superfamily/HAD-like"/>
    <property type="match status" value="1"/>
</dbReference>
<dbReference type="RefSeq" id="WP_386099921.1">
    <property type="nucleotide sequence ID" value="NZ_JBHUOZ010000003.1"/>
</dbReference>
<keyword evidence="3" id="KW-1185">Reference proteome</keyword>
<dbReference type="Pfam" id="PF06941">
    <property type="entry name" value="NT5C"/>
    <property type="match status" value="1"/>
</dbReference>
<proteinExistence type="inferred from homology"/>
<dbReference type="SUPFAM" id="SSF56784">
    <property type="entry name" value="HAD-like"/>
    <property type="match status" value="1"/>
</dbReference>
<sequence>MQKTIAVDMDGVLADVEAHALNLYYKQSGILLTKKDIEGRKEAEMLPDGLFYKLVREKGFFREVPVMPGAIEAIKKLSENFTIYIVSAAMEFPQSLPEKREWLAEYFPDISWRNIIFCGDKSVIKTDYMIDDHAKNLDFCQGKAIMFAAFHNQSQNQHLKFGNWDAVTAFFENE</sequence>
<dbReference type="InterPro" id="IPR023214">
    <property type="entry name" value="HAD_sf"/>
</dbReference>
<accession>A0ABW6AA53</accession>
<dbReference type="PANTHER" id="PTHR16504:SF4">
    <property type="entry name" value="5'(3')-DEOXYRIBONUCLEOTIDASE"/>
    <property type="match status" value="1"/>
</dbReference>
<dbReference type="InterPro" id="IPR036412">
    <property type="entry name" value="HAD-like_sf"/>
</dbReference>
<dbReference type="SFLD" id="SFLDG01126">
    <property type="entry name" value="C1.2:_Nucleotidase_Like"/>
    <property type="match status" value="1"/>
</dbReference>
<dbReference type="PANTHER" id="PTHR16504">
    <property type="entry name" value="5'(3')-DEOXYRIBONUCLEOTIDASE"/>
    <property type="match status" value="1"/>
</dbReference>
<dbReference type="SFLD" id="SFLDG01146">
    <property type="entry name" value="C1.2.2"/>
    <property type="match status" value="1"/>
</dbReference>
<reference evidence="3" key="1">
    <citation type="journal article" date="2019" name="Int. J. Syst. Evol. Microbiol.">
        <title>The Global Catalogue of Microorganisms (GCM) 10K type strain sequencing project: providing services to taxonomists for standard genome sequencing and annotation.</title>
        <authorList>
            <consortium name="The Broad Institute Genomics Platform"/>
            <consortium name="The Broad Institute Genome Sequencing Center for Infectious Disease"/>
            <person name="Wu L."/>
            <person name="Ma J."/>
        </authorList>
    </citation>
    <scope>NUCLEOTIDE SEQUENCE [LARGE SCALE GENOMIC DNA]</scope>
    <source>
        <strain evidence="3">KCTC 23299</strain>
    </source>
</reference>
<dbReference type="Gene3D" id="1.10.40.40">
    <property type="entry name" value="Deoxyribonucleotidase, domain 2"/>
    <property type="match status" value="1"/>
</dbReference>
<evidence type="ECO:0000313" key="3">
    <source>
        <dbReference type="Proteomes" id="UP001597511"/>
    </source>
</evidence>
<evidence type="ECO:0000256" key="1">
    <source>
        <dbReference type="ARBA" id="ARBA00009589"/>
    </source>
</evidence>
<organism evidence="2 3">
    <name type="scientific">Terrimonas rubra</name>
    <dbReference type="NCBI Taxonomy" id="1035890"/>
    <lineage>
        <taxon>Bacteria</taxon>
        <taxon>Pseudomonadati</taxon>
        <taxon>Bacteroidota</taxon>
        <taxon>Chitinophagia</taxon>
        <taxon>Chitinophagales</taxon>
        <taxon>Chitinophagaceae</taxon>
        <taxon>Terrimonas</taxon>
    </lineage>
</organism>
<gene>
    <name evidence="2" type="ORF">ACFS6H_13945</name>
</gene>
<dbReference type="InterPro" id="IPR010708">
    <property type="entry name" value="5'(3')-deoxyribonucleotidase"/>
</dbReference>
<name>A0ABW6AA53_9BACT</name>
<evidence type="ECO:0000313" key="2">
    <source>
        <dbReference type="EMBL" id="MFD2920822.1"/>
    </source>
</evidence>
<dbReference type="SFLD" id="SFLDS00003">
    <property type="entry name" value="Haloacid_Dehalogenase"/>
    <property type="match status" value="1"/>
</dbReference>
<dbReference type="EMBL" id="JBHUOZ010000003">
    <property type="protein sequence ID" value="MFD2920822.1"/>
    <property type="molecule type" value="Genomic_DNA"/>
</dbReference>
<comment type="similarity">
    <text evidence="1">Belongs to the 5'(3')-deoxyribonucleotidase family.</text>
</comment>
<dbReference type="Proteomes" id="UP001597511">
    <property type="component" value="Unassembled WGS sequence"/>
</dbReference>